<protein>
    <submittedName>
        <fullName evidence="1">Uncharacterized protein</fullName>
    </submittedName>
</protein>
<keyword evidence="2" id="KW-1185">Reference proteome</keyword>
<organism evidence="1 2">
    <name type="scientific">Planoprotostelium fungivorum</name>
    <dbReference type="NCBI Taxonomy" id="1890364"/>
    <lineage>
        <taxon>Eukaryota</taxon>
        <taxon>Amoebozoa</taxon>
        <taxon>Evosea</taxon>
        <taxon>Variosea</taxon>
        <taxon>Cavosteliida</taxon>
        <taxon>Cavosteliaceae</taxon>
        <taxon>Planoprotostelium</taxon>
    </lineage>
</organism>
<dbReference type="Pfam" id="PF03645">
    <property type="entry name" value="Tctex-1"/>
    <property type="match status" value="1"/>
</dbReference>
<comment type="caution">
    <text evidence="1">The sequence shown here is derived from an EMBL/GenBank/DDBJ whole genome shotgun (WGS) entry which is preliminary data.</text>
</comment>
<reference evidence="1 2" key="1">
    <citation type="journal article" date="2018" name="Genome Biol. Evol.">
        <title>Multiple Roots of Fruiting Body Formation in Amoebozoa.</title>
        <authorList>
            <person name="Hillmann F."/>
            <person name="Forbes G."/>
            <person name="Novohradska S."/>
            <person name="Ferling I."/>
            <person name="Riege K."/>
            <person name="Groth M."/>
            <person name="Westermann M."/>
            <person name="Marz M."/>
            <person name="Spaller T."/>
            <person name="Winckler T."/>
            <person name="Schaap P."/>
            <person name="Glockner G."/>
        </authorList>
    </citation>
    <scope>NUCLEOTIDE SEQUENCE [LARGE SCALE GENOMIC DNA]</scope>
    <source>
        <strain evidence="1 2">Jena</strain>
    </source>
</reference>
<name>A0A2P6NTX2_9EUKA</name>
<sequence>MDDLHSSEEAAFVQEDVQNIIKETSSYHHAKVPQWTNSVVEQCLKRLTALNKPFKYVEERSWVTRSKFMFLGQSE</sequence>
<dbReference type="InParanoid" id="A0A2P6NTX2"/>
<gene>
    <name evidence="1" type="ORF">PROFUN_01632</name>
</gene>
<dbReference type="Gene3D" id="3.30.1140.40">
    <property type="entry name" value="Tctex-1"/>
    <property type="match status" value="1"/>
</dbReference>
<dbReference type="Proteomes" id="UP000241769">
    <property type="component" value="Unassembled WGS sequence"/>
</dbReference>
<dbReference type="AlphaFoldDB" id="A0A2P6NTX2"/>
<dbReference type="STRING" id="1890364.A0A2P6NTX2"/>
<dbReference type="OrthoDB" id="10059120at2759"/>
<accession>A0A2P6NTX2</accession>
<dbReference type="InterPro" id="IPR038586">
    <property type="entry name" value="Tctex-1-like_sf"/>
</dbReference>
<dbReference type="EMBL" id="MDYQ01000021">
    <property type="protein sequence ID" value="PRP87370.1"/>
    <property type="molecule type" value="Genomic_DNA"/>
</dbReference>
<proteinExistence type="predicted"/>
<dbReference type="InterPro" id="IPR005334">
    <property type="entry name" value="Tctex-1-like"/>
</dbReference>
<evidence type="ECO:0000313" key="2">
    <source>
        <dbReference type="Proteomes" id="UP000241769"/>
    </source>
</evidence>
<evidence type="ECO:0000313" key="1">
    <source>
        <dbReference type="EMBL" id="PRP87370.1"/>
    </source>
</evidence>